<reference evidence="2 3" key="1">
    <citation type="journal article" date="2013" name="BMC Genomics">
        <title>Reconstruction of the lipid metabolism for the microalga Monoraphidium neglectum from its genome sequence reveals characteristics suitable for biofuel production.</title>
        <authorList>
            <person name="Bogen C."/>
            <person name="Al-Dilaimi A."/>
            <person name="Albersmeier A."/>
            <person name="Wichmann J."/>
            <person name="Grundmann M."/>
            <person name="Rupp O."/>
            <person name="Lauersen K.J."/>
            <person name="Blifernez-Klassen O."/>
            <person name="Kalinowski J."/>
            <person name="Goesmann A."/>
            <person name="Mussgnug J.H."/>
            <person name="Kruse O."/>
        </authorList>
    </citation>
    <scope>NUCLEOTIDE SEQUENCE [LARGE SCALE GENOMIC DNA]</scope>
    <source>
        <strain evidence="2 3">SAG 48.87</strain>
    </source>
</reference>
<feature type="region of interest" description="Disordered" evidence="1">
    <location>
        <begin position="127"/>
        <end position="161"/>
    </location>
</feature>
<name>A0A0D2MBY4_9CHLO</name>
<accession>A0A0D2MBY4</accession>
<dbReference type="GeneID" id="25732774"/>
<dbReference type="EMBL" id="KK105287">
    <property type="protein sequence ID" value="KIY92820.1"/>
    <property type="molecule type" value="Genomic_DNA"/>
</dbReference>
<dbReference type="Proteomes" id="UP000054498">
    <property type="component" value="Unassembled WGS sequence"/>
</dbReference>
<organism evidence="2 3">
    <name type="scientific">Monoraphidium neglectum</name>
    <dbReference type="NCBI Taxonomy" id="145388"/>
    <lineage>
        <taxon>Eukaryota</taxon>
        <taxon>Viridiplantae</taxon>
        <taxon>Chlorophyta</taxon>
        <taxon>core chlorophytes</taxon>
        <taxon>Chlorophyceae</taxon>
        <taxon>CS clade</taxon>
        <taxon>Sphaeropleales</taxon>
        <taxon>Selenastraceae</taxon>
        <taxon>Monoraphidium</taxon>
    </lineage>
</organism>
<evidence type="ECO:0000313" key="3">
    <source>
        <dbReference type="Proteomes" id="UP000054498"/>
    </source>
</evidence>
<feature type="compositionally biased region" description="Low complexity" evidence="1">
    <location>
        <begin position="1"/>
        <end position="18"/>
    </location>
</feature>
<evidence type="ECO:0000313" key="2">
    <source>
        <dbReference type="EMBL" id="KIY92820.1"/>
    </source>
</evidence>
<sequence>MPPDSRASAAACNASAPAGVDGDPLHDAARCSALAAPTPLIANGQGGGGASSASHQRGAGPGAGGAHEAPDASPSDPSPPALYRCEVPHIPQRFSWCAQTAAAPAVAFACPRTCACVPCPPAVPAPAPAPAPAAAATPSDSRGHVDATPRTRAGTAGWRVC</sequence>
<dbReference type="KEGG" id="mng:MNEG_15142"/>
<protein>
    <submittedName>
        <fullName evidence="2">Uncharacterized protein</fullName>
    </submittedName>
</protein>
<evidence type="ECO:0000256" key="1">
    <source>
        <dbReference type="SAM" id="MobiDB-lite"/>
    </source>
</evidence>
<proteinExistence type="predicted"/>
<feature type="region of interest" description="Disordered" evidence="1">
    <location>
        <begin position="1"/>
        <end position="23"/>
    </location>
</feature>
<dbReference type="AlphaFoldDB" id="A0A0D2MBY4"/>
<dbReference type="RefSeq" id="XP_013891840.1">
    <property type="nucleotide sequence ID" value="XM_014036386.1"/>
</dbReference>
<gene>
    <name evidence="2" type="ORF">MNEG_15142</name>
</gene>
<keyword evidence="3" id="KW-1185">Reference proteome</keyword>
<feature type="region of interest" description="Disordered" evidence="1">
    <location>
        <begin position="42"/>
        <end position="84"/>
    </location>
</feature>